<feature type="compositionally biased region" description="Basic and acidic residues" evidence="2">
    <location>
        <begin position="473"/>
        <end position="487"/>
    </location>
</feature>
<sequence>MVLYRLLPGKTRLHFLKIGFEKPRTRRYSASFNSESESQSKNSEAANKWKVGAVESNKSEGKLGDHLEAAEIRAEFGGSWNTFKGVFINQKEMVLGNDQTQKSSLTATSELRHNATASDLLTESEHDDAGKPENKTQTCEAVPEMDCQISTTSTTCNVNSAKYSLRSTNSDGINLQHDRDKTELSFPGNIVEALKSVAVTDNAIARKDASAGSSCKDAVGLKSYSDTGTECDESIGTRTKTETSVGITGDVTAFEVRAKHDNSEDTEVTELMTVFQSSESQMGSHSDEKNMLPNASPYTSDDISSGGPGILKMQQSNKKTKIEAISNTLSHSVSDEDSRSKLLSRLRQHEEIVAHEKDGLEKKDAAGNDTMPLQDMTVSFGHQPCSKGGELPDLSCRNREGLFDKHMVNQREKVISSNEGGKLAPDRILSNSGDLTGKKAATNDAIHDFLDYIRVLPFSQPKDASPNDVKPNGADERSENCPKRKAESLASRQSSHKGCKMISKGCNTGKGLSVFSGIEGEPSTKNLNTLGAKSMSKEDAGSVLDSVSKPEPTPQEGLKKALTRTDQLIKDTNTKGEYTSFSKCMPDDISCLVSDLEVPVALVKNPSRTVMIKGLAHNINSHHLKDALSIYGSISGIFFGSSCSVAYVEFEIEDAKEQALSGYTISVLGKQLLIYRIDPPRTTVVRISNINKKSSQVLSICKSCGKVNQMQFRLNGPNAIADVHFSIEEWPNMLNILNKLNGMESNGGRWTAQPAPIFPRKIFKVLWNQPEGRRYLKSTIQELIKTIEKPLNSDCLSILAAKYRRDDI</sequence>
<dbReference type="PANTHER" id="PTHR34568:SF5">
    <property type="entry name" value="RNA-BINDING (RRM_RBD_RNP MOTIFS) FAMILY PROTEIN"/>
    <property type="match status" value="1"/>
</dbReference>
<dbReference type="AlphaFoldDB" id="A0AAN8VHA2"/>
<dbReference type="SUPFAM" id="SSF54928">
    <property type="entry name" value="RNA-binding domain, RBD"/>
    <property type="match status" value="1"/>
</dbReference>
<dbReference type="InterPro" id="IPR058942">
    <property type="entry name" value="AT3G52170-like"/>
</dbReference>
<dbReference type="GO" id="GO:0003723">
    <property type="term" value="F:RNA binding"/>
    <property type="evidence" value="ECO:0007669"/>
    <property type="project" value="UniProtKB-UniRule"/>
</dbReference>
<dbReference type="PANTHER" id="PTHR34568">
    <property type="entry name" value="RRM DOMAIN-CONTAINING PROTEIN"/>
    <property type="match status" value="1"/>
</dbReference>
<dbReference type="Gene3D" id="3.30.70.330">
    <property type="match status" value="1"/>
</dbReference>
<organism evidence="4 5">
    <name type="scientific">Dillenia turbinata</name>
    <dbReference type="NCBI Taxonomy" id="194707"/>
    <lineage>
        <taxon>Eukaryota</taxon>
        <taxon>Viridiplantae</taxon>
        <taxon>Streptophyta</taxon>
        <taxon>Embryophyta</taxon>
        <taxon>Tracheophyta</taxon>
        <taxon>Spermatophyta</taxon>
        <taxon>Magnoliopsida</taxon>
        <taxon>eudicotyledons</taxon>
        <taxon>Gunneridae</taxon>
        <taxon>Pentapetalae</taxon>
        <taxon>Dilleniales</taxon>
        <taxon>Dilleniaceae</taxon>
        <taxon>Dillenia</taxon>
    </lineage>
</organism>
<evidence type="ECO:0000256" key="2">
    <source>
        <dbReference type="SAM" id="MobiDB-lite"/>
    </source>
</evidence>
<dbReference type="EMBL" id="JBAMMX010000012">
    <property type="protein sequence ID" value="KAK6929756.1"/>
    <property type="molecule type" value="Genomic_DNA"/>
</dbReference>
<protein>
    <recommendedName>
        <fullName evidence="3">RRM domain-containing protein</fullName>
    </recommendedName>
</protein>
<proteinExistence type="predicted"/>
<feature type="domain" description="RRM" evidence="3">
    <location>
        <begin position="608"/>
        <end position="679"/>
    </location>
</feature>
<dbReference type="Proteomes" id="UP001370490">
    <property type="component" value="Unassembled WGS sequence"/>
</dbReference>
<feature type="region of interest" description="Disordered" evidence="2">
    <location>
        <begin position="115"/>
        <end position="137"/>
    </location>
</feature>
<dbReference type="InterPro" id="IPR012677">
    <property type="entry name" value="Nucleotide-bd_a/b_plait_sf"/>
</dbReference>
<dbReference type="InterPro" id="IPR035979">
    <property type="entry name" value="RBD_domain_sf"/>
</dbReference>
<evidence type="ECO:0000259" key="3">
    <source>
        <dbReference type="PROSITE" id="PS50102"/>
    </source>
</evidence>
<dbReference type="InterPro" id="IPR000504">
    <property type="entry name" value="RRM_dom"/>
</dbReference>
<evidence type="ECO:0000313" key="5">
    <source>
        <dbReference type="Proteomes" id="UP001370490"/>
    </source>
</evidence>
<name>A0AAN8VHA2_9MAGN</name>
<dbReference type="PROSITE" id="PS50102">
    <property type="entry name" value="RRM"/>
    <property type="match status" value="1"/>
</dbReference>
<gene>
    <name evidence="4" type="ORF">RJ641_003850</name>
</gene>
<evidence type="ECO:0000313" key="4">
    <source>
        <dbReference type="EMBL" id="KAK6929756.1"/>
    </source>
</evidence>
<evidence type="ECO:0000256" key="1">
    <source>
        <dbReference type="PROSITE-ProRule" id="PRU00176"/>
    </source>
</evidence>
<feature type="region of interest" description="Disordered" evidence="2">
    <location>
        <begin position="460"/>
        <end position="495"/>
    </location>
</feature>
<comment type="caution">
    <text evidence="4">The sequence shown here is derived from an EMBL/GenBank/DDBJ whole genome shotgun (WGS) entry which is preliminary data.</text>
</comment>
<reference evidence="4 5" key="1">
    <citation type="submission" date="2023-12" db="EMBL/GenBank/DDBJ databases">
        <title>A high-quality genome assembly for Dillenia turbinata (Dilleniales).</title>
        <authorList>
            <person name="Chanderbali A."/>
        </authorList>
    </citation>
    <scope>NUCLEOTIDE SEQUENCE [LARGE SCALE GENOMIC DNA]</scope>
    <source>
        <strain evidence="4">LSX21</strain>
        <tissue evidence="4">Leaf</tissue>
    </source>
</reference>
<keyword evidence="1" id="KW-0694">RNA-binding</keyword>
<dbReference type="CDD" id="cd00590">
    <property type="entry name" value="RRM_SF"/>
    <property type="match status" value="1"/>
</dbReference>
<keyword evidence="5" id="KW-1185">Reference proteome</keyword>
<feature type="compositionally biased region" description="Basic and acidic residues" evidence="2">
    <location>
        <begin position="123"/>
        <end position="134"/>
    </location>
</feature>
<accession>A0AAN8VHA2</accession>